<dbReference type="PROSITE" id="PS50894">
    <property type="entry name" value="HPT"/>
    <property type="match status" value="2"/>
</dbReference>
<evidence type="ECO:0000259" key="14">
    <source>
        <dbReference type="PROSITE" id="PS50110"/>
    </source>
</evidence>
<dbReference type="InterPro" id="IPR002545">
    <property type="entry name" value="CheW-lke_dom"/>
</dbReference>
<proteinExistence type="predicted"/>
<dbReference type="GO" id="GO:0006935">
    <property type="term" value="P:chemotaxis"/>
    <property type="evidence" value="ECO:0007669"/>
    <property type="project" value="InterPro"/>
</dbReference>
<dbReference type="InterPro" id="IPR011006">
    <property type="entry name" value="CheY-like_superfamily"/>
</dbReference>
<feature type="domain" description="HPt" evidence="16">
    <location>
        <begin position="693"/>
        <end position="797"/>
    </location>
</feature>
<evidence type="ECO:0000259" key="13">
    <source>
        <dbReference type="PROSITE" id="PS50109"/>
    </source>
</evidence>
<dbReference type="PROSITE" id="PS50851">
    <property type="entry name" value="CHEW"/>
    <property type="match status" value="1"/>
</dbReference>
<feature type="modified residue" description="Phosphohistidine" evidence="9">
    <location>
        <position position="1627"/>
    </location>
</feature>
<evidence type="ECO:0000313" key="18">
    <source>
        <dbReference type="Proteomes" id="UP000199603"/>
    </source>
</evidence>
<feature type="coiled-coil region" evidence="11">
    <location>
        <begin position="1855"/>
        <end position="1882"/>
    </location>
</feature>
<dbReference type="EMBL" id="FNAG01000001">
    <property type="protein sequence ID" value="SDD21190.1"/>
    <property type="molecule type" value="Genomic_DNA"/>
</dbReference>
<dbReference type="InterPro" id="IPR037006">
    <property type="entry name" value="CheA-like_homodim_sf"/>
</dbReference>
<feature type="region of interest" description="Disordered" evidence="12">
    <location>
        <begin position="911"/>
        <end position="938"/>
    </location>
</feature>
<feature type="compositionally biased region" description="Low complexity" evidence="12">
    <location>
        <begin position="1367"/>
        <end position="1381"/>
    </location>
</feature>
<feature type="domain" description="Histidine kinase" evidence="13">
    <location>
        <begin position="1850"/>
        <end position="2083"/>
    </location>
</feature>
<dbReference type="EC" id="2.7.13.3" evidence="2"/>
<feature type="modified residue" description="4-aspartylphosphate" evidence="10">
    <location>
        <position position="2289"/>
    </location>
</feature>
<evidence type="ECO:0000256" key="8">
    <source>
        <dbReference type="ARBA" id="ARBA00035100"/>
    </source>
</evidence>
<dbReference type="STRING" id="265719.SAMN04488509_101740"/>
<dbReference type="InterPro" id="IPR005467">
    <property type="entry name" value="His_kinase_dom"/>
</dbReference>
<feature type="domain" description="Response regulatory" evidence="14">
    <location>
        <begin position="2240"/>
        <end position="2356"/>
    </location>
</feature>
<dbReference type="GO" id="GO:0005737">
    <property type="term" value="C:cytoplasm"/>
    <property type="evidence" value="ECO:0007669"/>
    <property type="project" value="InterPro"/>
</dbReference>
<dbReference type="InterPro" id="IPR036641">
    <property type="entry name" value="HPT_dom_sf"/>
</dbReference>
<dbReference type="SUPFAM" id="SSF52172">
    <property type="entry name" value="CheY-like"/>
    <property type="match status" value="1"/>
</dbReference>
<keyword evidence="18" id="KW-1185">Reference proteome</keyword>
<dbReference type="GO" id="GO:0000155">
    <property type="term" value="F:phosphorelay sensor kinase activity"/>
    <property type="evidence" value="ECO:0007669"/>
    <property type="project" value="InterPro"/>
</dbReference>
<keyword evidence="6 17" id="KW-0418">Kinase</keyword>
<evidence type="ECO:0000256" key="4">
    <source>
        <dbReference type="ARBA" id="ARBA00022553"/>
    </source>
</evidence>
<evidence type="ECO:0000256" key="6">
    <source>
        <dbReference type="ARBA" id="ARBA00022777"/>
    </source>
</evidence>
<dbReference type="RefSeq" id="WP_091238970.1">
    <property type="nucleotide sequence ID" value="NZ_FNAG01000001.1"/>
</dbReference>
<dbReference type="PANTHER" id="PTHR43395:SF8">
    <property type="entry name" value="HISTIDINE KINASE"/>
    <property type="match status" value="1"/>
</dbReference>
<comment type="function">
    <text evidence="8">Involved in the transmission of sensory signals from the chemoreceptors to the flagellar motors. CheA is autophosphorylated; it can transfer its phosphate group to either CheB or CheY.</text>
</comment>
<dbReference type="Pfam" id="PF02518">
    <property type="entry name" value="HATPase_c"/>
    <property type="match status" value="1"/>
</dbReference>
<evidence type="ECO:0000256" key="3">
    <source>
        <dbReference type="ARBA" id="ARBA00021495"/>
    </source>
</evidence>
<dbReference type="SUPFAM" id="SSF47226">
    <property type="entry name" value="Histidine-containing phosphotransfer domain, HPT domain"/>
    <property type="match status" value="5"/>
</dbReference>
<feature type="compositionally biased region" description="Basic and acidic residues" evidence="12">
    <location>
        <begin position="927"/>
        <end position="938"/>
    </location>
</feature>
<dbReference type="InterPro" id="IPR036890">
    <property type="entry name" value="HATPase_C_sf"/>
</dbReference>
<keyword evidence="7" id="KW-0902">Two-component regulatory system</keyword>
<dbReference type="FunFam" id="3.30.565.10:FF:000016">
    <property type="entry name" value="Chemotaxis protein CheA, putative"/>
    <property type="match status" value="1"/>
</dbReference>
<sequence>MRLQDDIDFTTLTWVKGELDETLKQARLALEAFVEDPDDASQMRFCATYLHQVQGTLRMVELYGAAMVTEEMEHLATALQNRQVSALDEAYAVLMRGIVQLPDYLERLQSGHKDIPIVLLPLLNDLRAARGEKGLPESALFAPDLSQPLPGSAAGPAVPLPELELRQLGGVARSQFQIALLRWFKGQDEDANLARMVEVCDRLVSTITQEEGRRLFWVAGSVIHGVRSGEIEASAALKQTVGRVEREIKHLADAGETGFRVDPPRELTRNLLYFIAHGRASSDRLVEVRQAFRLDMFVPTAEEFEDARRSISGHNRALLDTVAGAIREDLLRVKDALDLYLRKPDAQPGELSGQVDVLDRVGDTLGMLGLGVPRRVVMEQRDVVSLVAQGQRPADESTLLDIAGALLYVEATLDDQVQQLGSPHAQTGAAEALPRTEARKVLEAVLKEAQSNFAQAKQCFVAFVESNWDHAQLTDVPRLLEEVAGAGRMLDLGDAAALLHAVGRFTAVELVQHRRVPNGQQMDTLADALASLEYYLESVREQRGDRTKILDLARERLTQLGYWPVPEHALSAPEAEIPVAPQDAAEQAAAVEAFNTEADAPVVAHDGHAAEGLVVDSGVPEHPQVPDLASLGAVDVVPGEDLSDLVVGETAAQALQPAREVHDLAGFMPAETESTRPPAAPAGKEIVGFQLGAEDIDEEIREVFVEEVQEEIDNLRQLLPAWQANPEDVESLKPIRRVFHTLKGSGRLVGAMVLGEFAWKIENMLNRVLDKSIAAGPEVVSLVAETRDVLPRLLAALRGETGQYADLEGIEQVAEALASGQLVQYRPQPLVAEVPETEAPLGQTLAGTASGDVQAEAEAEAAELEPAEEIVVAEEVIDLSPEDAAAIEALLSGASAGQEHADDVSPSVLEDALTPDVSSPQPAEPAADERSPDAHTEEATALTEMPLPGLEEAPQSEAAIGPEVPVESWSIEPVVEDAADAPDAVEASALDAGGAIESLVPADLSAGFELAEEEPAGNLVLIDPDLFEILKAEVAGHLDTVEAYLTRSAGAPQPVQESLLRAVHTISGAFAMTEVEVGTELAWPLEGYIKRLLAQSAAPSQIGFDCIEEAAQALRALMIELDQPMPRPARHTRLAQRISALRDALPEPTRPVIDVGIEDELAAETQAIPGMEATSSAGADVSAAAPMEAKTEPAVPVEPVFLAEEASASEIGDSGELSFAFELESSEPFDPEAQAQSADLEIIETEGGAPSPYWSDTESVSLQPSVDSSLTLDELGEAEAADAWLAEFEKQVAGEAAQAALPGETSAVDLVAESEADRAVAASDMSETLLSDHEDELLIRSLLAESEPTQPAFEDMAAAQPIAEANGGSDSLDGGSELAAESEAHEALERVAGPQAPEGEALPETISLEALELIEFDAPGESTLEPALRDEVIVPESNLLEPDSSEAMGEDLTPATLEHSATSAEELGFEALELEEPNLESSATEAVAELGEQGFEAEGYPEAESTTAEEAPSALPPVALETDDIVIVEQAVLEDLDRIGGEPALQEAISEPSISAPPAAAAGGKLAIPADADPEGPLDLTDVDADLLDVFLEEGVDILDHSDGLMSRLRDAPHEQELVIGLQRDLHTLKGGARMAGLNPIGDLAHATESLLEAVAAGGRDLGTVGVEVLERAFDRLHNLVSRVGERRAIATPVHLLAAVETLLRGETLPTVSTEPSAVEAAPSVVEAPAVAAKAPAPIRFIPTETALDEEETVSRAPQEQIRIRADLLDRLVNYAGEVAIYRARLEQQLGAFRGNLGELDQTTTRLREQLRKLEIETEAQILSRYQRQQDEGDAEFDPLELDRFSTLQQLSRALSESAADIINLQHTLEDLTRQYETLLLQQSRVSSDLQEGLMRTRMVPFDSLVPRLRRILRQTAGELGKQAQLKVEGAQGEMDRNVLDRMTAPLEHMLRNAVAHGMESPDERRAAGKPAEGTIRITVAREASEVLIRVIDDGRGLDRDAIRRKAIERGLMKPDAQLGDRDLYGFILESGFSTAQTVSKIAGRGVGMDVVYSEIRQLGGSLHIESERGRGTEFVIRLPFTLAVTQAVFVKQGETSYAIPITSVQGVSRIDRAELDKQLASGSPSFSYAGEDYAIHDLGLLLGQPAAKAADSLQVPVLLARSGDQRAAICVDNVLGSREIVVKPTGPQVSSIPGIFGATIMGDGRVVVILDVAPLVRRAAAIEHAIEPVAPEDQRVVPLVMVVDDSITMRKVTGRVLERHNFEVITAKDGVDAIEKLAERVPDVMLLDIEMPRMDGYELATHMRNDARLKSVPIIMITSRTGDKHRQRAFEIGVDRYLGKPYQEADLMRNVQEILQVRRERGR</sequence>
<dbReference type="SMART" id="SM00073">
    <property type="entry name" value="HPT"/>
    <property type="match status" value="2"/>
</dbReference>
<evidence type="ECO:0000256" key="11">
    <source>
        <dbReference type="SAM" id="Coils"/>
    </source>
</evidence>
<dbReference type="Gene3D" id="2.30.30.40">
    <property type="entry name" value="SH3 Domains"/>
    <property type="match status" value="1"/>
</dbReference>
<feature type="region of interest" description="Disordered" evidence="12">
    <location>
        <begin position="1364"/>
        <end position="1385"/>
    </location>
</feature>
<evidence type="ECO:0000256" key="9">
    <source>
        <dbReference type="PROSITE-ProRule" id="PRU00110"/>
    </source>
</evidence>
<evidence type="ECO:0000313" key="17">
    <source>
        <dbReference type="EMBL" id="SDD21190.1"/>
    </source>
</evidence>
<dbReference type="InterPro" id="IPR003594">
    <property type="entry name" value="HATPase_dom"/>
</dbReference>
<dbReference type="InterPro" id="IPR008207">
    <property type="entry name" value="Sig_transdc_His_kin_Hpt_dom"/>
</dbReference>
<reference evidence="17 18" key="1">
    <citation type="submission" date="2016-10" db="EMBL/GenBank/DDBJ databases">
        <authorList>
            <person name="de Groot N.N."/>
        </authorList>
    </citation>
    <scope>NUCLEOTIDE SEQUENCE [LARGE SCALE GENOMIC DNA]</scope>
    <source>
        <strain evidence="17 18">DSM 16957</strain>
    </source>
</reference>
<dbReference type="PANTHER" id="PTHR43395">
    <property type="entry name" value="SENSOR HISTIDINE KINASE CHEA"/>
    <property type="match status" value="1"/>
</dbReference>
<dbReference type="PROSITE" id="PS50109">
    <property type="entry name" value="HIS_KIN"/>
    <property type="match status" value="1"/>
</dbReference>
<dbReference type="Pfam" id="PF26379">
    <property type="entry name" value="FimL_2nd"/>
    <property type="match status" value="1"/>
</dbReference>
<keyword evidence="5" id="KW-0808">Transferase</keyword>
<dbReference type="CDD" id="cd00088">
    <property type="entry name" value="HPT"/>
    <property type="match status" value="2"/>
</dbReference>
<evidence type="ECO:0000256" key="5">
    <source>
        <dbReference type="ARBA" id="ARBA00022679"/>
    </source>
</evidence>
<comment type="catalytic activity">
    <reaction evidence="1">
        <text>ATP + protein L-histidine = ADP + protein N-phospho-L-histidine.</text>
        <dbReference type="EC" id="2.7.13.3"/>
    </reaction>
</comment>
<evidence type="ECO:0000256" key="12">
    <source>
        <dbReference type="SAM" id="MobiDB-lite"/>
    </source>
</evidence>
<keyword evidence="11" id="KW-0175">Coiled coil</keyword>
<dbReference type="Pfam" id="PF00072">
    <property type="entry name" value="Response_reg"/>
    <property type="match status" value="1"/>
</dbReference>
<gene>
    <name evidence="17" type="ORF">SAMN04488509_101740</name>
</gene>
<dbReference type="Gene3D" id="3.40.50.2300">
    <property type="match status" value="1"/>
</dbReference>
<evidence type="ECO:0000256" key="7">
    <source>
        <dbReference type="ARBA" id="ARBA00023012"/>
    </source>
</evidence>
<dbReference type="SUPFAM" id="SSF50341">
    <property type="entry name" value="CheW-like"/>
    <property type="match status" value="1"/>
</dbReference>
<dbReference type="SMART" id="SM00260">
    <property type="entry name" value="CheW"/>
    <property type="match status" value="1"/>
</dbReference>
<feature type="modified residue" description="Phosphohistidine" evidence="9">
    <location>
        <position position="740"/>
    </location>
</feature>
<keyword evidence="4 10" id="KW-0597">Phosphoprotein</keyword>
<dbReference type="InterPro" id="IPR004358">
    <property type="entry name" value="Sig_transdc_His_kin-like_C"/>
</dbReference>
<feature type="domain" description="HPt" evidence="16">
    <location>
        <begin position="1580"/>
        <end position="1687"/>
    </location>
</feature>
<dbReference type="Pfam" id="PF01584">
    <property type="entry name" value="CheW"/>
    <property type="match status" value="1"/>
</dbReference>
<dbReference type="Pfam" id="PF01627">
    <property type="entry name" value="Hpt"/>
    <property type="match status" value="4"/>
</dbReference>
<dbReference type="Proteomes" id="UP000199603">
    <property type="component" value="Unassembled WGS sequence"/>
</dbReference>
<name>A0A1G6SW59_9GAMM</name>
<evidence type="ECO:0000256" key="10">
    <source>
        <dbReference type="PROSITE-ProRule" id="PRU00169"/>
    </source>
</evidence>
<evidence type="ECO:0000259" key="15">
    <source>
        <dbReference type="PROSITE" id="PS50851"/>
    </source>
</evidence>
<evidence type="ECO:0000256" key="1">
    <source>
        <dbReference type="ARBA" id="ARBA00000085"/>
    </source>
</evidence>
<dbReference type="PRINTS" id="PR00344">
    <property type="entry name" value="BCTRLSENSOR"/>
</dbReference>
<dbReference type="PROSITE" id="PS50110">
    <property type="entry name" value="RESPONSE_REGULATORY"/>
    <property type="match status" value="1"/>
</dbReference>
<feature type="domain" description="CheW-like" evidence="15">
    <location>
        <begin position="2085"/>
        <end position="2222"/>
    </location>
</feature>
<dbReference type="SMART" id="SM01231">
    <property type="entry name" value="H-kinase_dim"/>
    <property type="match status" value="1"/>
</dbReference>
<evidence type="ECO:0000259" key="16">
    <source>
        <dbReference type="PROSITE" id="PS50894"/>
    </source>
</evidence>
<dbReference type="InterPro" id="IPR058661">
    <property type="entry name" value="FimL_2nd"/>
</dbReference>
<accession>A0A1G6SW59</accession>
<protein>
    <recommendedName>
        <fullName evidence="3">Chemotaxis protein CheA</fullName>
        <ecNumber evidence="2">2.7.13.3</ecNumber>
    </recommendedName>
</protein>
<organism evidence="17 18">
    <name type="scientific">Aquimonas voraii</name>
    <dbReference type="NCBI Taxonomy" id="265719"/>
    <lineage>
        <taxon>Bacteria</taxon>
        <taxon>Pseudomonadati</taxon>
        <taxon>Pseudomonadota</taxon>
        <taxon>Gammaproteobacteria</taxon>
        <taxon>Lysobacterales</taxon>
        <taxon>Lysobacteraceae</taxon>
        <taxon>Aquimonas</taxon>
    </lineage>
</organism>
<dbReference type="Gene3D" id="3.30.565.10">
    <property type="entry name" value="Histidine kinase-like ATPase, C-terminal domain"/>
    <property type="match status" value="1"/>
</dbReference>
<dbReference type="InterPro" id="IPR051315">
    <property type="entry name" value="Bact_Chemotaxis_CheA"/>
</dbReference>
<dbReference type="InterPro" id="IPR004105">
    <property type="entry name" value="CheA-like_dim"/>
</dbReference>
<dbReference type="OrthoDB" id="9803176at2"/>
<dbReference type="SMART" id="SM00387">
    <property type="entry name" value="HATPase_c"/>
    <property type="match status" value="1"/>
</dbReference>
<dbReference type="InterPro" id="IPR036061">
    <property type="entry name" value="CheW-like_dom_sf"/>
</dbReference>
<evidence type="ECO:0000256" key="2">
    <source>
        <dbReference type="ARBA" id="ARBA00012438"/>
    </source>
</evidence>
<dbReference type="SMART" id="SM00448">
    <property type="entry name" value="REC"/>
    <property type="match status" value="1"/>
</dbReference>
<dbReference type="SUPFAM" id="SSF55874">
    <property type="entry name" value="ATPase domain of HSP90 chaperone/DNA topoisomerase II/histidine kinase"/>
    <property type="match status" value="1"/>
</dbReference>
<dbReference type="Gene3D" id="1.20.120.160">
    <property type="entry name" value="HPT domain"/>
    <property type="match status" value="5"/>
</dbReference>
<dbReference type="InterPro" id="IPR001789">
    <property type="entry name" value="Sig_transdc_resp-reg_receiver"/>
</dbReference>
<dbReference type="CDD" id="cd17546">
    <property type="entry name" value="REC_hyHK_CKI1_RcsC-like"/>
    <property type="match status" value="1"/>
</dbReference>
<dbReference type="Gene3D" id="1.10.287.560">
    <property type="entry name" value="Histidine kinase CheA-like, homodimeric domain"/>
    <property type="match status" value="1"/>
</dbReference>